<dbReference type="GO" id="GO:0005743">
    <property type="term" value="C:mitochondrial inner membrane"/>
    <property type="evidence" value="ECO:0007669"/>
    <property type="project" value="TreeGrafter"/>
</dbReference>
<dbReference type="Pfam" id="PF20684">
    <property type="entry name" value="Fung_rhodopsin"/>
    <property type="match status" value="1"/>
</dbReference>
<comment type="catalytic activity">
    <reaction evidence="11">
        <text>Fe(II)-heme o + 2 A + H2O = Fe(II)-heme a + 2 AH2</text>
        <dbReference type="Rhea" id="RHEA:63388"/>
        <dbReference type="ChEBI" id="CHEBI:13193"/>
        <dbReference type="ChEBI" id="CHEBI:15377"/>
        <dbReference type="ChEBI" id="CHEBI:17499"/>
        <dbReference type="ChEBI" id="CHEBI:60530"/>
        <dbReference type="ChEBI" id="CHEBI:61715"/>
        <dbReference type="EC" id="1.17.99.9"/>
    </reaction>
    <physiologicalReaction direction="left-to-right" evidence="11">
        <dbReference type="Rhea" id="RHEA:63389"/>
    </physiologicalReaction>
</comment>
<feature type="compositionally biased region" description="Basic and acidic residues" evidence="12">
    <location>
        <begin position="495"/>
        <end position="506"/>
    </location>
</feature>
<dbReference type="Proteomes" id="UP000479691">
    <property type="component" value="Unassembled WGS sequence"/>
</dbReference>
<comment type="cofactor">
    <cofactor evidence="1">
        <name>heme b</name>
        <dbReference type="ChEBI" id="CHEBI:60344"/>
    </cofactor>
</comment>
<feature type="transmembrane region" description="Helical" evidence="13">
    <location>
        <begin position="167"/>
        <end position="189"/>
    </location>
</feature>
<dbReference type="HAMAP" id="MF_01665">
    <property type="entry name" value="HemeA_synth_type2"/>
    <property type="match status" value="1"/>
</dbReference>
<evidence type="ECO:0000313" key="15">
    <source>
        <dbReference type="EMBL" id="KAF3184505.1"/>
    </source>
</evidence>
<dbReference type="InterPro" id="IPR023754">
    <property type="entry name" value="HemeA_Synthase_type2"/>
</dbReference>
<evidence type="ECO:0000256" key="8">
    <source>
        <dbReference type="ARBA" id="ARBA00023133"/>
    </source>
</evidence>
<proteinExistence type="inferred from homology"/>
<feature type="transmembrane region" description="Helical" evidence="13">
    <location>
        <begin position="291"/>
        <end position="313"/>
    </location>
</feature>
<feature type="transmembrane region" description="Helical" evidence="13">
    <location>
        <begin position="564"/>
        <end position="585"/>
    </location>
</feature>
<name>A0A7C8PYQ7_ORBOL</name>
<organism evidence="15 16">
    <name type="scientific">Orbilia oligospora</name>
    <name type="common">Nematode-trapping fungus</name>
    <name type="synonym">Arthrobotrys oligospora</name>
    <dbReference type="NCBI Taxonomy" id="2813651"/>
    <lineage>
        <taxon>Eukaryota</taxon>
        <taxon>Fungi</taxon>
        <taxon>Dikarya</taxon>
        <taxon>Ascomycota</taxon>
        <taxon>Pezizomycotina</taxon>
        <taxon>Orbiliomycetes</taxon>
        <taxon>Orbiliales</taxon>
        <taxon>Orbiliaceae</taxon>
        <taxon>Orbilia</taxon>
    </lineage>
</organism>
<evidence type="ECO:0000256" key="13">
    <source>
        <dbReference type="SAM" id="Phobius"/>
    </source>
</evidence>
<dbReference type="GO" id="GO:0046872">
    <property type="term" value="F:metal ion binding"/>
    <property type="evidence" value="ECO:0007669"/>
    <property type="project" value="UniProtKB-KW"/>
</dbReference>
<keyword evidence="3 13" id="KW-0812">Transmembrane</keyword>
<feature type="transmembrane region" description="Helical" evidence="13">
    <location>
        <begin position="764"/>
        <end position="794"/>
    </location>
</feature>
<evidence type="ECO:0000256" key="1">
    <source>
        <dbReference type="ARBA" id="ARBA00001970"/>
    </source>
</evidence>
<feature type="transmembrane region" description="Helical" evidence="13">
    <location>
        <begin position="88"/>
        <end position="112"/>
    </location>
</feature>
<keyword evidence="6" id="KW-0560">Oxidoreductase</keyword>
<comment type="pathway">
    <text evidence="10">Porphyrin-containing compound metabolism; heme A biosynthesis; heme A from heme O: step 1/1.</text>
</comment>
<feature type="transmembrane region" description="Helical" evidence="13">
    <location>
        <begin position="650"/>
        <end position="668"/>
    </location>
</feature>
<dbReference type="EMBL" id="JAABOE010000024">
    <property type="protein sequence ID" value="KAF3184505.1"/>
    <property type="molecule type" value="Genomic_DNA"/>
</dbReference>
<keyword evidence="5 13" id="KW-1133">Transmembrane helix</keyword>
<dbReference type="InterPro" id="IPR049326">
    <property type="entry name" value="Rhodopsin_dom_fungi"/>
</dbReference>
<evidence type="ECO:0000256" key="2">
    <source>
        <dbReference type="ARBA" id="ARBA00004141"/>
    </source>
</evidence>
<sequence>MKANATDAEIKHALWLQEVATLAHEAGVNGPVPQGFYPPWLLRSDYVEHNRQLSMYIIDIVFFILAVVMVMMRIYTRVFIVRRFGLDDWCIVMALISVAGFTALQFCFLIYGGVGYHIWDVTPEQLHYCFKFIYFHLIGYTWSITLIKMSILFLYERIIPKTHSMRKVLTGFMIFQIVYFFACELTFIFQCNPIEGALDFSYRIYKSPKCIPLKPMLYSFGIIHIFVDLSLLILPIRVIWELQMPVKRKISTLSLFVIGAIGCICAIMRIVTLSTLLNGFDFTWVIYEPGMWGLLELTIGIICACIPPSKLLWEQIFCKFTGKKFKPFGSTERESDYKSGASSMPYGKGSRARSPAPRSDLGSINKSVLMSQTSERIDSMIVSKLGPIQPQITTVVEGPADEKRPSYDVSRSGKDGNVMQVPTTVVIPPTPLDGTGPSFGRIATLDELEDPAKRPALLAGSGTNDLEKNLEHDLEKGYLEERPSSGFSENSDLSLDEKPVKGEDMSSKSGTILLSKTKSSVLESIGTVKSAYRRLATSAVESNAAATATTKTKSSSFPDISEKVVGYWLLGSAGLVFGIVVLGGLTRLTESGLSITEWKPVTGSLPPLSDADWESEFSKYRNSPEFRILNPTMNLEEYKFIYYMEWTHRLLGRVIGLSFVLPAIYFVARRKVSKSMALKLGGIALGIGFQGFIGWWMVKSGLQDDLFQKPGSHPRVSQYRLTAHLGAAFAVYSAMLYTGVSVLRENRLLKDPKKAVELLAKRRIGALVPLRIFVGFVSLLIFTTAMSGALVAGLDAGLVYNEFPMMGTGLAPPVSELLDPFYSREPPPHNDLVWRNMLENPTTVQLDHRILATTSFFTVLALWAYGGRLRRAKVLTPEAKKGILGLVHLVSMQVALGIATLIYFVPHSLASLHQANSLALLTGCLVLGSRVWVPRALLKVAEKRVALMGRSTKAAGKKVEKSDIAT</sequence>
<evidence type="ECO:0000256" key="11">
    <source>
        <dbReference type="ARBA" id="ARBA00048044"/>
    </source>
</evidence>
<keyword evidence="7" id="KW-0408">Iron</keyword>
<feature type="transmembrane region" description="Helical" evidence="13">
    <location>
        <begin position="846"/>
        <end position="865"/>
    </location>
</feature>
<evidence type="ECO:0000256" key="7">
    <source>
        <dbReference type="ARBA" id="ARBA00023004"/>
    </source>
</evidence>
<comment type="subcellular location">
    <subcellularLocation>
        <location evidence="2">Membrane</location>
        <topology evidence="2">Multi-pass membrane protein</topology>
    </subcellularLocation>
</comment>
<keyword evidence="4" id="KW-0479">Metal-binding</keyword>
<accession>A0A7C8PYQ7</accession>
<dbReference type="PANTHER" id="PTHR23289">
    <property type="entry name" value="CYTOCHROME C OXIDASE ASSEMBLY PROTEIN COX15"/>
    <property type="match status" value="1"/>
</dbReference>
<feature type="region of interest" description="Disordered" evidence="12">
    <location>
        <begin position="330"/>
        <end position="364"/>
    </location>
</feature>
<feature type="transmembrane region" description="Helical" evidence="13">
    <location>
        <begin position="917"/>
        <end position="938"/>
    </location>
</feature>
<feature type="transmembrane region" description="Helical" evidence="13">
    <location>
        <begin position="53"/>
        <end position="76"/>
    </location>
</feature>
<keyword evidence="8" id="KW-0350">Heme biosynthesis</keyword>
<dbReference type="PANTHER" id="PTHR23289:SF2">
    <property type="entry name" value="CYTOCHROME C OXIDASE ASSEMBLY PROTEIN COX15 HOMOLOG"/>
    <property type="match status" value="1"/>
</dbReference>
<dbReference type="AlphaFoldDB" id="A0A7C8PYQ7"/>
<evidence type="ECO:0000256" key="12">
    <source>
        <dbReference type="SAM" id="MobiDB-lite"/>
    </source>
</evidence>
<feature type="transmembrane region" description="Helical" evidence="13">
    <location>
        <begin position="132"/>
        <end position="155"/>
    </location>
</feature>
<gene>
    <name evidence="15" type="primary">COX15</name>
    <name evidence="15" type="ORF">TWF788_005209</name>
</gene>
<protein>
    <submittedName>
        <fullName evidence="15">Cytochrome c oxidase assembly protein cox15</fullName>
    </submittedName>
</protein>
<feature type="domain" description="Rhodopsin" evidence="14">
    <location>
        <begin position="72"/>
        <end position="313"/>
    </location>
</feature>
<dbReference type="Pfam" id="PF02628">
    <property type="entry name" value="COX15-CtaA"/>
    <property type="match status" value="1"/>
</dbReference>
<evidence type="ECO:0000256" key="4">
    <source>
        <dbReference type="ARBA" id="ARBA00022723"/>
    </source>
</evidence>
<evidence type="ECO:0000313" key="16">
    <source>
        <dbReference type="Proteomes" id="UP000479691"/>
    </source>
</evidence>
<dbReference type="GO" id="GO:0120547">
    <property type="term" value="F:heme A synthase activity"/>
    <property type="evidence" value="ECO:0007669"/>
    <property type="project" value="UniProtKB-EC"/>
</dbReference>
<comment type="caution">
    <text evidence="15">The sequence shown here is derived from an EMBL/GenBank/DDBJ whole genome shotgun (WGS) entry which is preliminary data.</text>
</comment>
<feature type="transmembrane region" description="Helical" evidence="13">
    <location>
        <begin position="680"/>
        <end position="698"/>
    </location>
</feature>
<dbReference type="InterPro" id="IPR003780">
    <property type="entry name" value="COX15/CtaA_fam"/>
</dbReference>
<dbReference type="GO" id="GO:0016653">
    <property type="term" value="F:oxidoreductase activity, acting on NAD(P)H, heme protein as acceptor"/>
    <property type="evidence" value="ECO:0007669"/>
    <property type="project" value="TreeGrafter"/>
</dbReference>
<feature type="transmembrane region" description="Helical" evidence="13">
    <location>
        <begin position="718"/>
        <end position="743"/>
    </location>
</feature>
<feature type="transmembrane region" description="Helical" evidence="13">
    <location>
        <begin position="886"/>
        <end position="905"/>
    </location>
</feature>
<evidence type="ECO:0000256" key="6">
    <source>
        <dbReference type="ARBA" id="ARBA00023002"/>
    </source>
</evidence>
<dbReference type="GO" id="GO:0006784">
    <property type="term" value="P:heme A biosynthetic process"/>
    <property type="evidence" value="ECO:0007669"/>
    <property type="project" value="InterPro"/>
</dbReference>
<feature type="region of interest" description="Disordered" evidence="12">
    <location>
        <begin position="480"/>
        <end position="507"/>
    </location>
</feature>
<evidence type="ECO:0000256" key="9">
    <source>
        <dbReference type="ARBA" id="ARBA00023136"/>
    </source>
</evidence>
<evidence type="ECO:0000256" key="3">
    <source>
        <dbReference type="ARBA" id="ARBA00022692"/>
    </source>
</evidence>
<evidence type="ECO:0000256" key="10">
    <source>
        <dbReference type="ARBA" id="ARBA00044501"/>
    </source>
</evidence>
<feature type="transmembrane region" description="Helical" evidence="13">
    <location>
        <begin position="252"/>
        <end position="271"/>
    </location>
</feature>
<evidence type="ECO:0000259" key="14">
    <source>
        <dbReference type="Pfam" id="PF20684"/>
    </source>
</evidence>
<feature type="transmembrane region" description="Helical" evidence="13">
    <location>
        <begin position="216"/>
        <end position="240"/>
    </location>
</feature>
<evidence type="ECO:0000256" key="5">
    <source>
        <dbReference type="ARBA" id="ARBA00022989"/>
    </source>
</evidence>
<reference evidence="15 16" key="1">
    <citation type="submission" date="2019-06" db="EMBL/GenBank/DDBJ databases">
        <authorList>
            <person name="Palmer J.M."/>
        </authorList>
    </citation>
    <scope>NUCLEOTIDE SEQUENCE [LARGE SCALE GENOMIC DNA]</scope>
    <source>
        <strain evidence="15 16">TWF788</strain>
    </source>
</reference>
<keyword evidence="9 13" id="KW-0472">Membrane</keyword>